<evidence type="ECO:0000313" key="5">
    <source>
        <dbReference type="Proteomes" id="UP001280121"/>
    </source>
</evidence>
<proteinExistence type="inferred from homology"/>
<dbReference type="PANTHER" id="PTHR31301:SF68">
    <property type="entry name" value="LOB DOMAIN-CONTAINING PROTEIN 32-RELATED"/>
    <property type="match status" value="1"/>
</dbReference>
<evidence type="ECO:0000256" key="1">
    <source>
        <dbReference type="ARBA" id="ARBA00005474"/>
    </source>
</evidence>
<dbReference type="EMBL" id="JANJYI010000003">
    <property type="protein sequence ID" value="KAK2657413.1"/>
    <property type="molecule type" value="Genomic_DNA"/>
</dbReference>
<name>A0AAD9XEA5_9ROSI</name>
<comment type="similarity">
    <text evidence="1">Belongs to the LOB domain-containing protein family.</text>
</comment>
<dbReference type="Proteomes" id="UP001280121">
    <property type="component" value="Unassembled WGS sequence"/>
</dbReference>
<accession>A0AAD9XEA5</accession>
<reference evidence="4" key="1">
    <citation type="journal article" date="2023" name="Plant J.">
        <title>Genome sequences and population genomics provide insights into the demographic history, inbreeding, and mutation load of two 'living fossil' tree species of Dipteronia.</title>
        <authorList>
            <person name="Feng Y."/>
            <person name="Comes H.P."/>
            <person name="Chen J."/>
            <person name="Zhu S."/>
            <person name="Lu R."/>
            <person name="Zhang X."/>
            <person name="Li P."/>
            <person name="Qiu J."/>
            <person name="Olsen K.M."/>
            <person name="Qiu Y."/>
        </authorList>
    </citation>
    <scope>NUCLEOTIDE SEQUENCE</scope>
    <source>
        <strain evidence="4">KIB01</strain>
    </source>
</reference>
<dbReference type="PROSITE" id="PS50891">
    <property type="entry name" value="LOB"/>
    <property type="match status" value="1"/>
</dbReference>
<evidence type="ECO:0000256" key="2">
    <source>
        <dbReference type="SAM" id="MobiDB-lite"/>
    </source>
</evidence>
<dbReference type="InterPro" id="IPR004883">
    <property type="entry name" value="LOB"/>
</dbReference>
<feature type="region of interest" description="Disordered" evidence="2">
    <location>
        <begin position="280"/>
        <end position="318"/>
    </location>
</feature>
<feature type="compositionally biased region" description="Low complexity" evidence="2">
    <location>
        <begin position="280"/>
        <end position="304"/>
    </location>
</feature>
<dbReference type="Pfam" id="PF03195">
    <property type="entry name" value="LOB"/>
    <property type="match status" value="1"/>
</dbReference>
<sequence>MSPSNSPCAACKYRRQKCTQECVFAPYFPPDQPQKFAKVHEVFGASNVAKLLNELSASLHEDTVNSLAYEADMRLRDPVYGCVGLISILQHRLKLVQNDLYNAKKELSTYISPQAMMPILQSQAFMPQQHMDNTSSTSTVVQSQHGMFPMMGMGAGSSHSGHMVIRDQPQQHQQHHQQQIFEAQHLAAAVAAREQQEMLRCFEQQQHQQQDLLRYNSGGYDGSVTPTGFNQMSGNAMSPSLSLRTFDNNPYQIQAPQSVVPEHHQQHHHAHSLQAQLLLQSQQAQPQQQQQQQAASPQAAQQQQNSGSDEGRSVGPSC</sequence>
<feature type="domain" description="LOB" evidence="3">
    <location>
        <begin position="6"/>
        <end position="107"/>
    </location>
</feature>
<dbReference type="PANTHER" id="PTHR31301">
    <property type="entry name" value="LOB DOMAIN-CONTAINING PROTEIN 4-RELATED"/>
    <property type="match status" value="1"/>
</dbReference>
<protein>
    <recommendedName>
        <fullName evidence="3">LOB domain-containing protein</fullName>
    </recommendedName>
</protein>
<dbReference type="AlphaFoldDB" id="A0AAD9XEA5"/>
<gene>
    <name evidence="4" type="ORF">Ddye_010465</name>
</gene>
<evidence type="ECO:0000259" key="3">
    <source>
        <dbReference type="PROSITE" id="PS50891"/>
    </source>
</evidence>
<organism evidence="4 5">
    <name type="scientific">Dipteronia dyeriana</name>
    <dbReference type="NCBI Taxonomy" id="168575"/>
    <lineage>
        <taxon>Eukaryota</taxon>
        <taxon>Viridiplantae</taxon>
        <taxon>Streptophyta</taxon>
        <taxon>Embryophyta</taxon>
        <taxon>Tracheophyta</taxon>
        <taxon>Spermatophyta</taxon>
        <taxon>Magnoliopsida</taxon>
        <taxon>eudicotyledons</taxon>
        <taxon>Gunneridae</taxon>
        <taxon>Pentapetalae</taxon>
        <taxon>rosids</taxon>
        <taxon>malvids</taxon>
        <taxon>Sapindales</taxon>
        <taxon>Sapindaceae</taxon>
        <taxon>Hippocastanoideae</taxon>
        <taxon>Acereae</taxon>
        <taxon>Dipteronia</taxon>
    </lineage>
</organism>
<feature type="region of interest" description="Disordered" evidence="2">
    <location>
        <begin position="224"/>
        <end position="243"/>
    </location>
</feature>
<comment type="caution">
    <text evidence="4">The sequence shown here is derived from an EMBL/GenBank/DDBJ whole genome shotgun (WGS) entry which is preliminary data.</text>
</comment>
<evidence type="ECO:0000313" key="4">
    <source>
        <dbReference type="EMBL" id="KAK2657413.1"/>
    </source>
</evidence>
<keyword evidence="5" id="KW-1185">Reference proteome</keyword>